<gene>
    <name evidence="1" type="ORF">IMI45_19880</name>
</gene>
<organism evidence="1 2">
    <name type="scientific">Parageobacillus thermoglucosidasius</name>
    <name type="common">Geobacillus thermoglucosidasius</name>
    <dbReference type="NCBI Taxonomy" id="1426"/>
    <lineage>
        <taxon>Bacteria</taxon>
        <taxon>Bacillati</taxon>
        <taxon>Bacillota</taxon>
        <taxon>Bacilli</taxon>
        <taxon>Bacillales</taxon>
        <taxon>Anoxybacillaceae</taxon>
        <taxon>Parageobacillus</taxon>
    </lineage>
</organism>
<evidence type="ECO:0000313" key="1">
    <source>
        <dbReference type="EMBL" id="UOE78290.1"/>
    </source>
</evidence>
<dbReference type="EMBL" id="CP063415">
    <property type="protein sequence ID" value="UOE78290.1"/>
    <property type="molecule type" value="Genomic_DNA"/>
</dbReference>
<geneLocation type="plasmid" evidence="1 2">
    <name>unnamed1</name>
</geneLocation>
<accession>A0AB38R656</accession>
<reference evidence="1" key="1">
    <citation type="submission" date="2020-10" db="EMBL/GenBank/DDBJ databases">
        <authorList>
            <person name="Delgado J.A."/>
            <person name="Gonzalez J.M."/>
        </authorList>
    </citation>
    <scope>NUCLEOTIDE SEQUENCE</scope>
    <source>
        <strain evidence="1">23.6</strain>
        <plasmid evidence="1">unnamed1</plasmid>
    </source>
</reference>
<keyword evidence="1" id="KW-0614">Plasmid</keyword>
<proteinExistence type="predicted"/>
<sequence length="244" mass="29084">MTYFDTPEISRLPFGQSPKDFYDIVYVGRAILDHNSDLAQKLQDYYVFLFTTAFNQEVDSCTYGHVRIDLVKQEYLSYFNRDIMKRARHHVYTGGTLEINPFLSIVEEEDKHSKQIIAHLKKQKILKNYHENEVKYIRDFKVLLIRDNGKNEYNNLPVLELGPEFQARLDYDWADERKKYLQDGLFVLTSLSNDYEGKPEQSTIKETISLLKRKIDEASRKKKEAFEHYLQIRAQNSYYRKRID</sequence>
<dbReference type="Proteomes" id="UP001058458">
    <property type="component" value="Plasmid unnamed1"/>
</dbReference>
<dbReference type="RefSeq" id="WP_248295912.1">
    <property type="nucleotide sequence ID" value="NZ_CP063415.1"/>
</dbReference>
<dbReference type="AlphaFoldDB" id="A0AB38R656"/>
<evidence type="ECO:0000313" key="2">
    <source>
        <dbReference type="Proteomes" id="UP001058458"/>
    </source>
</evidence>
<protein>
    <submittedName>
        <fullName evidence="1">Uncharacterized protein</fullName>
    </submittedName>
</protein>
<name>A0AB38R656_PARTM</name>